<keyword evidence="4" id="KW-1185">Reference proteome</keyword>
<protein>
    <submittedName>
        <fullName evidence="3">TNF receptor-associated factor 5</fullName>
    </submittedName>
</protein>
<dbReference type="PANTHER" id="PTHR10131:SF152">
    <property type="entry name" value="TNF RECEPTOR-ASSOCIATED FACTOR 6"/>
    <property type="match status" value="1"/>
</dbReference>
<dbReference type="EMBL" id="LSMT01000546">
    <property type="protein sequence ID" value="PFX16442.1"/>
    <property type="molecule type" value="Genomic_DNA"/>
</dbReference>
<dbReference type="GO" id="GO:0045087">
    <property type="term" value="P:innate immune response"/>
    <property type="evidence" value="ECO:0007669"/>
    <property type="project" value="TreeGrafter"/>
</dbReference>
<comment type="caution">
    <text evidence="3">The sequence shown here is derived from an EMBL/GenBank/DDBJ whole genome shotgun (WGS) entry which is preliminary data.</text>
</comment>
<organism evidence="3 4">
    <name type="scientific">Stylophora pistillata</name>
    <name type="common">Smooth cauliflower coral</name>
    <dbReference type="NCBI Taxonomy" id="50429"/>
    <lineage>
        <taxon>Eukaryota</taxon>
        <taxon>Metazoa</taxon>
        <taxon>Cnidaria</taxon>
        <taxon>Anthozoa</taxon>
        <taxon>Hexacorallia</taxon>
        <taxon>Scleractinia</taxon>
        <taxon>Astrocoeniina</taxon>
        <taxon>Pocilloporidae</taxon>
        <taxon>Stylophora</taxon>
    </lineage>
</organism>
<dbReference type="SUPFAM" id="SSF49599">
    <property type="entry name" value="TRAF domain-like"/>
    <property type="match status" value="2"/>
</dbReference>
<feature type="region of interest" description="Disordered" evidence="1">
    <location>
        <begin position="540"/>
        <end position="561"/>
    </location>
</feature>
<dbReference type="PANTHER" id="PTHR10131">
    <property type="entry name" value="TNF RECEPTOR ASSOCIATED FACTOR"/>
    <property type="match status" value="1"/>
</dbReference>
<name>A0A2B4RJN3_STYPI</name>
<feature type="region of interest" description="Disordered" evidence="1">
    <location>
        <begin position="234"/>
        <end position="264"/>
    </location>
</feature>
<dbReference type="InterPro" id="IPR049342">
    <property type="entry name" value="TRAF1-6_MATH_dom"/>
</dbReference>
<dbReference type="OrthoDB" id="5985106at2759"/>
<keyword evidence="3" id="KW-0675">Receptor</keyword>
<dbReference type="STRING" id="50429.A0A2B4RJN3"/>
<evidence type="ECO:0000313" key="4">
    <source>
        <dbReference type="Proteomes" id="UP000225706"/>
    </source>
</evidence>
<feature type="compositionally biased region" description="Polar residues" evidence="1">
    <location>
        <begin position="72"/>
        <end position="88"/>
    </location>
</feature>
<evidence type="ECO:0000313" key="3">
    <source>
        <dbReference type="EMBL" id="PFX16442.1"/>
    </source>
</evidence>
<dbReference type="AlphaFoldDB" id="A0A2B4RJN3"/>
<gene>
    <name evidence="3" type="primary">Traf5</name>
    <name evidence="3" type="ORF">AWC38_SpisGene19286</name>
</gene>
<dbReference type="Proteomes" id="UP000225706">
    <property type="component" value="Unassembled WGS sequence"/>
</dbReference>
<dbReference type="InterPro" id="IPR002083">
    <property type="entry name" value="MATH/TRAF_dom"/>
</dbReference>
<reference evidence="4" key="1">
    <citation type="journal article" date="2017" name="bioRxiv">
        <title>Comparative analysis of the genomes of Stylophora pistillata and Acropora digitifera provides evidence for extensive differences between species of corals.</title>
        <authorList>
            <person name="Voolstra C.R."/>
            <person name="Li Y."/>
            <person name="Liew Y.J."/>
            <person name="Baumgarten S."/>
            <person name="Zoccola D."/>
            <person name="Flot J.-F."/>
            <person name="Tambutte S."/>
            <person name="Allemand D."/>
            <person name="Aranda M."/>
        </authorList>
    </citation>
    <scope>NUCLEOTIDE SEQUENCE [LARGE SCALE GENOMIC DNA]</scope>
</reference>
<dbReference type="InterPro" id="IPR008974">
    <property type="entry name" value="TRAF-like"/>
</dbReference>
<proteinExistence type="predicted"/>
<dbReference type="GO" id="GO:0043122">
    <property type="term" value="P:regulation of canonical NF-kappaB signal transduction"/>
    <property type="evidence" value="ECO:0007669"/>
    <property type="project" value="TreeGrafter"/>
</dbReference>
<evidence type="ECO:0000256" key="1">
    <source>
        <dbReference type="SAM" id="MobiDB-lite"/>
    </source>
</evidence>
<accession>A0A2B4RJN3</accession>
<dbReference type="GO" id="GO:0031663">
    <property type="term" value="P:lipopolysaccharide-mediated signaling pathway"/>
    <property type="evidence" value="ECO:0007669"/>
    <property type="project" value="TreeGrafter"/>
</dbReference>
<dbReference type="PROSITE" id="PS50144">
    <property type="entry name" value="MATH"/>
    <property type="match status" value="1"/>
</dbReference>
<dbReference type="GO" id="GO:0061630">
    <property type="term" value="F:ubiquitin protein ligase activity"/>
    <property type="evidence" value="ECO:0007669"/>
    <property type="project" value="TreeGrafter"/>
</dbReference>
<evidence type="ECO:0000259" key="2">
    <source>
        <dbReference type="PROSITE" id="PS50144"/>
    </source>
</evidence>
<feature type="domain" description="MATH" evidence="2">
    <location>
        <begin position="810"/>
        <end position="960"/>
    </location>
</feature>
<feature type="region of interest" description="Disordered" evidence="1">
    <location>
        <begin position="115"/>
        <end position="161"/>
    </location>
</feature>
<dbReference type="Pfam" id="PF21355">
    <property type="entry name" value="TRAF-mep_MATH"/>
    <property type="match status" value="2"/>
</dbReference>
<feature type="compositionally biased region" description="Polar residues" evidence="1">
    <location>
        <begin position="544"/>
        <end position="560"/>
    </location>
</feature>
<dbReference type="Gene3D" id="2.60.210.10">
    <property type="entry name" value="Apoptosis, Tumor Necrosis Factor Receptor Associated Protein 2, Chain A"/>
    <property type="match status" value="2"/>
</dbReference>
<feature type="region of interest" description="Disordered" evidence="1">
    <location>
        <begin position="706"/>
        <end position="736"/>
    </location>
</feature>
<feature type="region of interest" description="Disordered" evidence="1">
    <location>
        <begin position="68"/>
        <end position="88"/>
    </location>
</feature>
<sequence length="962" mass="108252">MSGSIFYFETHFPDFLSLSTQQSGNGTRFFARDNELQDCEGGDTPESYFEGSCNFHSPNAFLRSLGDEAQESSHQMSNGELNTGSSFPITEPENAAIEMINGLWHQETFVYPREADEQLSGQNSEVSPPFSEMHPFEKNRSYQRSTHQQAERGQENGLPNPMASGVTPDETFFFSQEVNLPPYLTEVREERHLLDPCEGDEALVVSYPIQEENPLSDQLTETPQQPTYHQEDCALHNGLSSPTQETAVHDASPPPPPDTGYPAQEREQDVRGSYLMQGSSELRLRSGHDDRPRCVQQTNHYQVNGVSSLGENEQAIEHNCDMQELRLAKPQKATKKMNAREAFYITEITEVRQHRHVDSNGGTTAVFTCPIITDRYGYKLGLRMYLNGVGNGRGRHVAIFMHMMMGKYDNFEVGWPFTQKITLSIIDQSGAQRHLSRILQAKPNMVAFEKPTQAISRMGCGFVNFGPIEEAASIGIFTPNSYSSNDISRVESLDCRNGARFFARDNELQESEGGDTPESYFEGSCNFHSPNAFLRSLGDEAQESSHQMSNGELNTGSSFPITEPENAAIEMINGLWHQETFVYPREADEQLSGQNSEVSPPFSEMHPFEKNRSYQRSTHQQAERGQENGLPNPMASGVTPDETFFFSQEVNLPPYLTEVREERHLLDPCEGDEALVVSYPIQEENPLSDQLTETPQQPTYHQEDCALHNGLSSPTQETAVHDASPPPPPDTGYPAQEREQDVRGSYLMQGSSELRLRSGHDDRPRCVQQTNHYQVNGVSSLGENEQAIEHNCDMQELRLAKPQKATKKMNAREAFYITEITEVRQHRHVDSNGGTTAVFTCPIITDRYGYKLGLRMYLNGVGNGRGRHVAIFMHMMMGKYDNFEVGWPFTQKITLSIIDQSGAQRHLSRILQAKPNMVAFEKPTQAISRMGCGFVNFAPIEEVFSHPYVKDDNLFLKIEFSA</sequence>
<feature type="region of interest" description="Disordered" evidence="1">
    <location>
        <begin position="587"/>
        <end position="635"/>
    </location>
</feature>